<dbReference type="GO" id="GO:0008270">
    <property type="term" value="F:zinc ion binding"/>
    <property type="evidence" value="ECO:0007669"/>
    <property type="project" value="UniProtKB-KW"/>
</dbReference>
<evidence type="ECO:0000256" key="1">
    <source>
        <dbReference type="ARBA" id="ARBA00000900"/>
    </source>
</evidence>
<evidence type="ECO:0000256" key="4">
    <source>
        <dbReference type="ARBA" id="ARBA00022723"/>
    </source>
</evidence>
<evidence type="ECO:0000256" key="6">
    <source>
        <dbReference type="ARBA" id="ARBA00022786"/>
    </source>
</evidence>
<dbReference type="Proteomes" id="UP000277928">
    <property type="component" value="Unassembled WGS sequence"/>
</dbReference>
<evidence type="ECO:0000313" key="11">
    <source>
        <dbReference type="EMBL" id="VDK80456.1"/>
    </source>
</evidence>
<reference evidence="11 12" key="1">
    <citation type="submission" date="2018-08" db="EMBL/GenBank/DDBJ databases">
        <authorList>
            <person name="Laetsch R D."/>
            <person name="Stevens L."/>
            <person name="Kumar S."/>
            <person name="Blaxter L. M."/>
        </authorList>
    </citation>
    <scope>NUCLEOTIDE SEQUENCE [LARGE SCALE GENOMIC DNA]</scope>
</reference>
<evidence type="ECO:0000259" key="10">
    <source>
        <dbReference type="PROSITE" id="PS50089"/>
    </source>
</evidence>
<keyword evidence="7" id="KW-0862">Zinc</keyword>
<dbReference type="OrthoDB" id="9984778at2759"/>
<dbReference type="EMBL" id="UYRX01000338">
    <property type="protein sequence ID" value="VDK80456.1"/>
    <property type="molecule type" value="Genomic_DNA"/>
</dbReference>
<accession>A0A3P6SYN2</accession>
<dbReference type="InterPro" id="IPR001841">
    <property type="entry name" value="Znf_RING"/>
</dbReference>
<keyword evidence="6" id="KW-0833">Ubl conjugation pathway</keyword>
<keyword evidence="3" id="KW-0808">Transferase</keyword>
<feature type="region of interest" description="Disordered" evidence="9">
    <location>
        <begin position="69"/>
        <end position="88"/>
    </location>
</feature>
<dbReference type="PANTHER" id="PTHR22937">
    <property type="entry name" value="E3 UBIQUITIN-PROTEIN LIGASE RNF165"/>
    <property type="match status" value="1"/>
</dbReference>
<evidence type="ECO:0000256" key="9">
    <source>
        <dbReference type="SAM" id="MobiDB-lite"/>
    </source>
</evidence>
<gene>
    <name evidence="11" type="ORF">NLS_LOCUS4915</name>
</gene>
<keyword evidence="5 8" id="KW-0863">Zinc-finger</keyword>
<organism evidence="11 12">
    <name type="scientific">Litomosoides sigmodontis</name>
    <name type="common">Filarial nematode worm</name>
    <dbReference type="NCBI Taxonomy" id="42156"/>
    <lineage>
        <taxon>Eukaryota</taxon>
        <taxon>Metazoa</taxon>
        <taxon>Ecdysozoa</taxon>
        <taxon>Nematoda</taxon>
        <taxon>Chromadorea</taxon>
        <taxon>Rhabditida</taxon>
        <taxon>Spirurina</taxon>
        <taxon>Spiruromorpha</taxon>
        <taxon>Filarioidea</taxon>
        <taxon>Onchocercidae</taxon>
        <taxon>Litomosoides</taxon>
    </lineage>
</organism>
<keyword evidence="12" id="KW-1185">Reference proteome</keyword>
<dbReference type="PROSITE" id="PS00282">
    <property type="entry name" value="KAZAL_1"/>
    <property type="match status" value="1"/>
</dbReference>
<proteinExistence type="predicted"/>
<evidence type="ECO:0000256" key="8">
    <source>
        <dbReference type="PROSITE-ProRule" id="PRU00175"/>
    </source>
</evidence>
<feature type="domain" description="RING-type" evidence="10">
    <location>
        <begin position="515"/>
        <end position="556"/>
    </location>
</feature>
<dbReference type="OMA" id="YAQPCAL"/>
<evidence type="ECO:0000256" key="3">
    <source>
        <dbReference type="ARBA" id="ARBA00022679"/>
    </source>
</evidence>
<dbReference type="GO" id="GO:0061630">
    <property type="term" value="F:ubiquitin protein ligase activity"/>
    <property type="evidence" value="ECO:0007669"/>
    <property type="project" value="UniProtKB-EC"/>
</dbReference>
<dbReference type="Gene3D" id="3.30.40.10">
    <property type="entry name" value="Zinc/RING finger domain, C3HC4 (zinc finger)"/>
    <property type="match status" value="1"/>
</dbReference>
<dbReference type="SUPFAM" id="SSF57850">
    <property type="entry name" value="RING/U-box"/>
    <property type="match status" value="1"/>
</dbReference>
<dbReference type="InterPro" id="IPR045191">
    <property type="entry name" value="MBR1/2-like"/>
</dbReference>
<name>A0A3P6SYN2_LITSI</name>
<dbReference type="InterPro" id="IPR013083">
    <property type="entry name" value="Znf_RING/FYVE/PHD"/>
</dbReference>
<evidence type="ECO:0000256" key="5">
    <source>
        <dbReference type="ARBA" id="ARBA00022771"/>
    </source>
</evidence>
<protein>
    <recommendedName>
        <fullName evidence="2">RING-type E3 ubiquitin transferase</fullName>
        <ecNumber evidence="2">2.3.2.27</ecNumber>
    </recommendedName>
</protein>
<sequence length="570" mass="62683">MLQQDAGDGKVRDCWTDNGRVFRLALRERMVLVSEQADDDIPLRSQSVHDLRVANFEISEVKAVVSLQPAPSEMSQTKQTASSSEAAHEMNGLSSELLMTNVMNDGTTRVPRSSETSHNTALSFVPGPTFTAGSVPSVALQGGPATYIPIQVPGVIETAFTQTPAFAAPLIYPSALTAAYITGPAAASPASPCTFLSAATPITAVCHCIYAQPCALHHRPITYASHSLSSLGTVPATLSQSHSHTLPATTANNVASARVGSVSSVPPTLALPSLRSSVMRLKRSGEQLTTTHPLVTEADNATNIRLQKIRRVEPSAEATTSYLASQRHVETRGDERNMPGLNSTFCCDCRNRTTYHCPYQSCPYHNHRHICPRHPMCFCQRNESGSSYRRETDMNPVHDLLLSSRVAQIERQQQANNLWFQRHSLPSNNLIGVDIVPRRLASQPVVFLPRHHQPIMELAMVLLQPHDSTVILGGSVPTSNDPVPIGATFEQINRFSTTYKYIKEDDIPENEQERCTVCLNDFEMDEEVRALRCSHVFHVVCIDRWLVYNKKCPVCRLDLDKTSVVSVVSL</sequence>
<evidence type="ECO:0000256" key="2">
    <source>
        <dbReference type="ARBA" id="ARBA00012483"/>
    </source>
</evidence>
<dbReference type="STRING" id="42156.A0A3P6SYN2"/>
<dbReference type="SMART" id="SM00184">
    <property type="entry name" value="RING"/>
    <property type="match status" value="1"/>
</dbReference>
<dbReference type="EC" id="2.3.2.27" evidence="2"/>
<evidence type="ECO:0000313" key="12">
    <source>
        <dbReference type="Proteomes" id="UP000277928"/>
    </source>
</evidence>
<feature type="compositionally biased region" description="Polar residues" evidence="9">
    <location>
        <begin position="73"/>
        <end position="85"/>
    </location>
</feature>
<dbReference type="InterPro" id="IPR002350">
    <property type="entry name" value="Kazal_dom"/>
</dbReference>
<comment type="catalytic activity">
    <reaction evidence="1">
        <text>S-ubiquitinyl-[E2 ubiquitin-conjugating enzyme]-L-cysteine + [acceptor protein]-L-lysine = [E2 ubiquitin-conjugating enzyme]-L-cysteine + N(6)-ubiquitinyl-[acceptor protein]-L-lysine.</text>
        <dbReference type="EC" id="2.3.2.27"/>
    </reaction>
</comment>
<dbReference type="PANTHER" id="PTHR22937:SF65">
    <property type="entry name" value="E3 UBIQUITIN-PROTEIN LIGASE ARK2C"/>
    <property type="match status" value="1"/>
</dbReference>
<dbReference type="AlphaFoldDB" id="A0A3P6SYN2"/>
<dbReference type="Pfam" id="PF13639">
    <property type="entry name" value="zf-RING_2"/>
    <property type="match status" value="1"/>
</dbReference>
<keyword evidence="4" id="KW-0479">Metal-binding</keyword>
<evidence type="ECO:0000256" key="7">
    <source>
        <dbReference type="ARBA" id="ARBA00022833"/>
    </source>
</evidence>
<dbReference type="PROSITE" id="PS50089">
    <property type="entry name" value="ZF_RING_2"/>
    <property type="match status" value="1"/>
</dbReference>